<name>A0A8J6AYR0_9EUKA</name>
<dbReference type="Proteomes" id="UP000717585">
    <property type="component" value="Unassembled WGS sequence"/>
</dbReference>
<dbReference type="EMBL" id="JAHDYR010000053">
    <property type="protein sequence ID" value="KAG9391713.1"/>
    <property type="molecule type" value="Genomic_DNA"/>
</dbReference>
<protein>
    <submittedName>
        <fullName evidence="2">Uncharacterized protein</fullName>
    </submittedName>
</protein>
<organism evidence="2 3">
    <name type="scientific">Carpediemonas membranifera</name>
    <dbReference type="NCBI Taxonomy" id="201153"/>
    <lineage>
        <taxon>Eukaryota</taxon>
        <taxon>Metamonada</taxon>
        <taxon>Carpediemonas-like organisms</taxon>
        <taxon>Carpediemonas</taxon>
    </lineage>
</organism>
<evidence type="ECO:0000256" key="1">
    <source>
        <dbReference type="SAM" id="Phobius"/>
    </source>
</evidence>
<accession>A0A8J6AYR0</accession>
<proteinExistence type="predicted"/>
<sequence>MYTSLVTWKDPYLSLVTMISGFILIRLLANGLHLISIISMCALVNVIAGLVRQKFNTSIGSSSSPVDLKEGSRIISEKLTAAVNFTLSAYHGTSPLAACVVIPTLLYLMVFGNAYGYMNLAWFIMFVWYPTTRYSVLGASIIFFKAVFEGFNDGVAKGVEGVKVYLKAE</sequence>
<reference evidence="2" key="1">
    <citation type="submission" date="2021-05" db="EMBL/GenBank/DDBJ databases">
        <title>A free-living protist that lacks canonical eukaryotic 1 DNA replication and segregation systems.</title>
        <authorList>
            <person name="Salas-Leiva D.E."/>
            <person name="Tromer E.C."/>
            <person name="Curtis B.A."/>
            <person name="Jerlstrom-Hultqvist J."/>
            <person name="Kolisko M."/>
            <person name="Yi Z."/>
            <person name="Salas-Leiva J.S."/>
            <person name="Gallot-Lavallee L."/>
            <person name="Kops G.J.P.L."/>
            <person name="Archibald J.M."/>
            <person name="Simpson A.G.B."/>
            <person name="Roger A.J."/>
        </authorList>
    </citation>
    <scope>NUCLEOTIDE SEQUENCE</scope>
    <source>
        <strain evidence="2">BICM</strain>
    </source>
</reference>
<feature type="transmembrane region" description="Helical" evidence="1">
    <location>
        <begin position="34"/>
        <end position="51"/>
    </location>
</feature>
<comment type="caution">
    <text evidence="2">The sequence shown here is derived from an EMBL/GenBank/DDBJ whole genome shotgun (WGS) entry which is preliminary data.</text>
</comment>
<dbReference type="AlphaFoldDB" id="A0A8J6AYR0"/>
<keyword evidence="1" id="KW-0472">Membrane</keyword>
<evidence type="ECO:0000313" key="2">
    <source>
        <dbReference type="EMBL" id="KAG9391713.1"/>
    </source>
</evidence>
<gene>
    <name evidence="2" type="ORF">J8273_6489</name>
</gene>
<feature type="transmembrane region" description="Helical" evidence="1">
    <location>
        <begin position="12"/>
        <end position="28"/>
    </location>
</feature>
<keyword evidence="1" id="KW-1133">Transmembrane helix</keyword>
<keyword evidence="3" id="KW-1185">Reference proteome</keyword>
<feature type="transmembrane region" description="Helical" evidence="1">
    <location>
        <begin position="96"/>
        <end position="115"/>
    </location>
</feature>
<evidence type="ECO:0000313" key="3">
    <source>
        <dbReference type="Proteomes" id="UP000717585"/>
    </source>
</evidence>
<keyword evidence="1" id="KW-0812">Transmembrane</keyword>
<feature type="transmembrane region" description="Helical" evidence="1">
    <location>
        <begin position="121"/>
        <end position="144"/>
    </location>
</feature>